<evidence type="ECO:0000313" key="2">
    <source>
        <dbReference type="EMBL" id="KIH65591.1"/>
    </source>
</evidence>
<reference evidence="2 3" key="1">
    <citation type="submission" date="2013-12" db="EMBL/GenBank/DDBJ databases">
        <title>Draft genome of the parsitic nematode Ancylostoma duodenale.</title>
        <authorList>
            <person name="Mitreva M."/>
        </authorList>
    </citation>
    <scope>NUCLEOTIDE SEQUENCE [LARGE SCALE GENOMIC DNA]</scope>
    <source>
        <strain evidence="2 3">Zhejiang</strain>
    </source>
</reference>
<name>A0A0C2H7Z1_9BILA</name>
<gene>
    <name evidence="2" type="ORF">ANCDUO_04085</name>
</gene>
<evidence type="ECO:0000313" key="3">
    <source>
        <dbReference type="Proteomes" id="UP000054047"/>
    </source>
</evidence>
<dbReference type="Proteomes" id="UP000054047">
    <property type="component" value="Unassembled WGS sequence"/>
</dbReference>
<accession>A0A0C2H7Z1</accession>
<organism evidence="2 3">
    <name type="scientific">Ancylostoma duodenale</name>
    <dbReference type="NCBI Taxonomy" id="51022"/>
    <lineage>
        <taxon>Eukaryota</taxon>
        <taxon>Metazoa</taxon>
        <taxon>Ecdysozoa</taxon>
        <taxon>Nematoda</taxon>
        <taxon>Chromadorea</taxon>
        <taxon>Rhabditida</taxon>
        <taxon>Rhabditina</taxon>
        <taxon>Rhabditomorpha</taxon>
        <taxon>Strongyloidea</taxon>
        <taxon>Ancylostomatidae</taxon>
        <taxon>Ancylostomatinae</taxon>
        <taxon>Ancylostoma</taxon>
    </lineage>
</organism>
<protein>
    <submittedName>
        <fullName evidence="2">Uncharacterized protein</fullName>
    </submittedName>
</protein>
<keyword evidence="3" id="KW-1185">Reference proteome</keyword>
<evidence type="ECO:0000256" key="1">
    <source>
        <dbReference type="SAM" id="MobiDB-lite"/>
    </source>
</evidence>
<sequence length="105" mass="11331">MNQTNQQPTRHNGPRATAQRRPAIRQNLVVGNDYSATDEPSQEGHDILQVSSGDAVRKSTRLLTGMVCVKGPGSSRSVQILPDTGSELSFIGKQLADELKLKSTS</sequence>
<dbReference type="AlphaFoldDB" id="A0A0C2H7Z1"/>
<proteinExistence type="predicted"/>
<dbReference type="EMBL" id="KN727478">
    <property type="protein sequence ID" value="KIH65591.1"/>
    <property type="molecule type" value="Genomic_DNA"/>
</dbReference>
<feature type="region of interest" description="Disordered" evidence="1">
    <location>
        <begin position="1"/>
        <end position="24"/>
    </location>
</feature>
<feature type="compositionally biased region" description="Polar residues" evidence="1">
    <location>
        <begin position="1"/>
        <end position="10"/>
    </location>
</feature>
<dbReference type="OrthoDB" id="10071960at2759"/>